<dbReference type="Gene3D" id="1.10.357.10">
    <property type="entry name" value="Tetracycline Repressor, domain 2"/>
    <property type="match status" value="1"/>
</dbReference>
<evidence type="ECO:0000313" key="6">
    <source>
        <dbReference type="EMBL" id="MBA2112893.1"/>
    </source>
</evidence>
<dbReference type="SUPFAM" id="SSF46689">
    <property type="entry name" value="Homeodomain-like"/>
    <property type="match status" value="1"/>
</dbReference>
<dbReference type="Pfam" id="PF14246">
    <property type="entry name" value="TetR_C_7"/>
    <property type="match status" value="1"/>
</dbReference>
<gene>
    <name evidence="6" type="ORF">HOV93_00340</name>
</gene>
<dbReference type="Pfam" id="PF00440">
    <property type="entry name" value="TetR_N"/>
    <property type="match status" value="1"/>
</dbReference>
<evidence type="ECO:0000313" key="7">
    <source>
        <dbReference type="Proteomes" id="UP000551616"/>
    </source>
</evidence>
<feature type="DNA-binding region" description="H-T-H motif" evidence="4">
    <location>
        <begin position="35"/>
        <end position="54"/>
    </location>
</feature>
<accession>A0A7V8V0W9</accession>
<keyword evidence="1" id="KW-0805">Transcription regulation</keyword>
<keyword evidence="3" id="KW-0804">Transcription</keyword>
<sequence length="208" mass="23522">MSEVYIVERLTDRKRAAILTAAIREFEAHGFDNTSMNRIAEVAEVSKRTVYNHFESKESLFEAIVTLLIENTESIPAMIYQRENPLEEQLRGYAENIVRIVISPDFQSLARVVLSRFLLTPNLAKQTIGDEKRFCAKLVTWIEAAVLDGRLQVDDTEMAGKQFNSLLQGSVFWPPLLGSNPTPDAEEIELIIDSAVSMFLARYQGIQP</sequence>
<dbReference type="GO" id="GO:0000976">
    <property type="term" value="F:transcription cis-regulatory region binding"/>
    <property type="evidence" value="ECO:0007669"/>
    <property type="project" value="TreeGrafter"/>
</dbReference>
<dbReference type="InterPro" id="IPR036271">
    <property type="entry name" value="Tet_transcr_reg_TetR-rel_C_sf"/>
</dbReference>
<dbReference type="GO" id="GO:0003700">
    <property type="term" value="F:DNA-binding transcription factor activity"/>
    <property type="evidence" value="ECO:0007669"/>
    <property type="project" value="TreeGrafter"/>
</dbReference>
<reference evidence="6 7" key="1">
    <citation type="submission" date="2020-05" db="EMBL/GenBank/DDBJ databases">
        <title>Bremerella alba sp. nov., a novel planctomycete isolated from the surface of the macroalga Fucus spiralis.</title>
        <authorList>
            <person name="Godinho O."/>
            <person name="Botelho R."/>
            <person name="Albuquerque L."/>
            <person name="Wiegand S."/>
            <person name="Da Costa M.S."/>
            <person name="Lobo-Da-Cunha A."/>
            <person name="Jogler C."/>
            <person name="Lage O.M."/>
        </authorList>
    </citation>
    <scope>NUCLEOTIDE SEQUENCE [LARGE SCALE GENOMIC DNA]</scope>
    <source>
        <strain evidence="6 7">FF15</strain>
    </source>
</reference>
<comment type="caution">
    <text evidence="6">The sequence shown here is derived from an EMBL/GenBank/DDBJ whole genome shotgun (WGS) entry which is preliminary data.</text>
</comment>
<dbReference type="PROSITE" id="PS01081">
    <property type="entry name" value="HTH_TETR_1"/>
    <property type="match status" value="1"/>
</dbReference>
<dbReference type="FunFam" id="1.10.10.60:FF:000141">
    <property type="entry name" value="TetR family transcriptional regulator"/>
    <property type="match status" value="1"/>
</dbReference>
<evidence type="ECO:0000256" key="1">
    <source>
        <dbReference type="ARBA" id="ARBA00023015"/>
    </source>
</evidence>
<dbReference type="EMBL" id="JABRWO010000001">
    <property type="protein sequence ID" value="MBA2112893.1"/>
    <property type="molecule type" value="Genomic_DNA"/>
</dbReference>
<evidence type="ECO:0000256" key="3">
    <source>
        <dbReference type="ARBA" id="ARBA00023163"/>
    </source>
</evidence>
<dbReference type="PROSITE" id="PS50977">
    <property type="entry name" value="HTH_TETR_2"/>
    <property type="match status" value="1"/>
</dbReference>
<keyword evidence="7" id="KW-1185">Reference proteome</keyword>
<dbReference type="InterPro" id="IPR023772">
    <property type="entry name" value="DNA-bd_HTH_TetR-type_CS"/>
</dbReference>
<evidence type="ECO:0000256" key="2">
    <source>
        <dbReference type="ARBA" id="ARBA00023125"/>
    </source>
</evidence>
<evidence type="ECO:0000259" key="5">
    <source>
        <dbReference type="PROSITE" id="PS50977"/>
    </source>
</evidence>
<dbReference type="PANTHER" id="PTHR30055:SF146">
    <property type="entry name" value="HTH-TYPE TRANSCRIPTIONAL DUAL REGULATOR CECR"/>
    <property type="match status" value="1"/>
</dbReference>
<dbReference type="PRINTS" id="PR00455">
    <property type="entry name" value="HTHTETR"/>
</dbReference>
<proteinExistence type="predicted"/>
<feature type="domain" description="HTH tetR-type" evidence="5">
    <location>
        <begin position="12"/>
        <end position="72"/>
    </location>
</feature>
<dbReference type="InterPro" id="IPR009057">
    <property type="entry name" value="Homeodomain-like_sf"/>
</dbReference>
<dbReference type="InterPro" id="IPR001647">
    <property type="entry name" value="HTH_TetR"/>
</dbReference>
<dbReference type="Gene3D" id="1.10.10.60">
    <property type="entry name" value="Homeodomain-like"/>
    <property type="match status" value="1"/>
</dbReference>
<evidence type="ECO:0000256" key="4">
    <source>
        <dbReference type="PROSITE-ProRule" id="PRU00335"/>
    </source>
</evidence>
<dbReference type="InterPro" id="IPR039536">
    <property type="entry name" value="TetR_C_Proteobacteria"/>
</dbReference>
<name>A0A7V8V0W9_9BACT</name>
<organism evidence="6 7">
    <name type="scientific">Bremerella alba</name>
    <dbReference type="NCBI Taxonomy" id="980252"/>
    <lineage>
        <taxon>Bacteria</taxon>
        <taxon>Pseudomonadati</taxon>
        <taxon>Planctomycetota</taxon>
        <taxon>Planctomycetia</taxon>
        <taxon>Pirellulales</taxon>
        <taxon>Pirellulaceae</taxon>
        <taxon>Bremerella</taxon>
    </lineage>
</organism>
<dbReference type="Proteomes" id="UP000551616">
    <property type="component" value="Unassembled WGS sequence"/>
</dbReference>
<dbReference type="PANTHER" id="PTHR30055">
    <property type="entry name" value="HTH-TYPE TRANSCRIPTIONAL REGULATOR RUTR"/>
    <property type="match status" value="1"/>
</dbReference>
<keyword evidence="2 4" id="KW-0238">DNA-binding</keyword>
<dbReference type="SUPFAM" id="SSF48498">
    <property type="entry name" value="Tetracyclin repressor-like, C-terminal domain"/>
    <property type="match status" value="1"/>
</dbReference>
<dbReference type="InterPro" id="IPR050109">
    <property type="entry name" value="HTH-type_TetR-like_transc_reg"/>
</dbReference>
<dbReference type="RefSeq" id="WP_235989637.1">
    <property type="nucleotide sequence ID" value="NZ_JABRWO010000001.1"/>
</dbReference>
<dbReference type="AlphaFoldDB" id="A0A7V8V0W9"/>
<protein>
    <recommendedName>
        <fullName evidence="5">HTH tetR-type domain-containing protein</fullName>
    </recommendedName>
</protein>